<keyword evidence="5" id="KW-1185">Reference proteome</keyword>
<reference evidence="4 5" key="1">
    <citation type="submission" date="2023-04" db="EMBL/GenBank/DDBJ databases">
        <title>Jannaschia ovalis sp. nov., a marine bacterium isolated from sea tidal flat.</title>
        <authorList>
            <person name="Kwon D.Y."/>
            <person name="Kim J.-J."/>
        </authorList>
    </citation>
    <scope>NUCLEOTIDE SEQUENCE [LARGE SCALE GENOMIC DNA]</scope>
    <source>
        <strain evidence="4 5">GRR-S6-38</strain>
    </source>
</reference>
<keyword evidence="1" id="KW-0808">Transferase</keyword>
<evidence type="ECO:0000313" key="5">
    <source>
        <dbReference type="Proteomes" id="UP001243420"/>
    </source>
</evidence>
<protein>
    <submittedName>
        <fullName evidence="4">GNAT family N-acetyltransferase</fullName>
    </submittedName>
</protein>
<dbReference type="SUPFAM" id="SSF55729">
    <property type="entry name" value="Acyl-CoA N-acyltransferases (Nat)"/>
    <property type="match status" value="1"/>
</dbReference>
<dbReference type="Pfam" id="PF00583">
    <property type="entry name" value="Acetyltransf_1"/>
    <property type="match status" value="1"/>
</dbReference>
<keyword evidence="2" id="KW-0012">Acyltransferase</keyword>
<dbReference type="Proteomes" id="UP001243420">
    <property type="component" value="Chromosome"/>
</dbReference>
<dbReference type="PANTHER" id="PTHR43877">
    <property type="entry name" value="AMINOALKYLPHOSPHONATE N-ACETYLTRANSFERASE-RELATED-RELATED"/>
    <property type="match status" value="1"/>
</dbReference>
<evidence type="ECO:0000256" key="2">
    <source>
        <dbReference type="ARBA" id="ARBA00023315"/>
    </source>
</evidence>
<feature type="domain" description="N-acetyltransferase" evidence="3">
    <location>
        <begin position="5"/>
        <end position="150"/>
    </location>
</feature>
<evidence type="ECO:0000259" key="3">
    <source>
        <dbReference type="PROSITE" id="PS51186"/>
    </source>
</evidence>
<evidence type="ECO:0000313" key="4">
    <source>
        <dbReference type="EMBL" id="WGH77468.1"/>
    </source>
</evidence>
<dbReference type="InterPro" id="IPR050832">
    <property type="entry name" value="Bact_Acetyltransf"/>
</dbReference>
<dbReference type="InterPro" id="IPR000182">
    <property type="entry name" value="GNAT_dom"/>
</dbReference>
<proteinExistence type="predicted"/>
<dbReference type="PROSITE" id="PS51186">
    <property type="entry name" value="GNAT"/>
    <property type="match status" value="1"/>
</dbReference>
<gene>
    <name evidence="4" type="ORF">P8627_10455</name>
</gene>
<accession>A0ABY8L7X1</accession>
<name>A0ABY8L7X1_9RHOB</name>
<dbReference type="InterPro" id="IPR016181">
    <property type="entry name" value="Acyl_CoA_acyltransferase"/>
</dbReference>
<sequence>MTGDLHIRPARPFDAGAMAALLNEIIAIGGTTAIAGPVTGDALRAWMAEADIWHVAETAGEIVGFQWVGPSPKLPPEACDIASFVRPGAHGVGIGSKLFDATRKEAKARGYAWINATIRVENEGGRAYYRSRGFEAYARTPGTVSKRFNL</sequence>
<dbReference type="EMBL" id="CP122537">
    <property type="protein sequence ID" value="WGH77468.1"/>
    <property type="molecule type" value="Genomic_DNA"/>
</dbReference>
<dbReference type="CDD" id="cd04301">
    <property type="entry name" value="NAT_SF"/>
    <property type="match status" value="1"/>
</dbReference>
<dbReference type="RefSeq" id="WP_279964043.1">
    <property type="nucleotide sequence ID" value="NZ_CP122537.1"/>
</dbReference>
<organism evidence="4 5">
    <name type="scientific">Jannaschia ovalis</name>
    <dbReference type="NCBI Taxonomy" id="3038773"/>
    <lineage>
        <taxon>Bacteria</taxon>
        <taxon>Pseudomonadati</taxon>
        <taxon>Pseudomonadota</taxon>
        <taxon>Alphaproteobacteria</taxon>
        <taxon>Rhodobacterales</taxon>
        <taxon>Roseobacteraceae</taxon>
        <taxon>Jannaschia</taxon>
    </lineage>
</organism>
<evidence type="ECO:0000256" key="1">
    <source>
        <dbReference type="ARBA" id="ARBA00022679"/>
    </source>
</evidence>
<dbReference type="Gene3D" id="3.40.630.30">
    <property type="match status" value="1"/>
</dbReference>